<evidence type="ECO:0008006" key="4">
    <source>
        <dbReference type="Google" id="ProtNLM"/>
    </source>
</evidence>
<dbReference type="OMA" id="FQLVCKY"/>
<feature type="region of interest" description="Disordered" evidence="1">
    <location>
        <begin position="1"/>
        <end position="21"/>
    </location>
</feature>
<evidence type="ECO:0000313" key="3">
    <source>
        <dbReference type="Proteomes" id="UP000008311"/>
    </source>
</evidence>
<sequence>MNRQDPTLSSSSRREISPASENARAKNIGCMSGIFQLVCKYHNRRRFLTSGRKHEKNANVANSSPNSQPPSFSSPPQEISTKNPKLSCNVVVPRSPTLPPEMRVSSEKNIRTGPALVARLMGLSEIPIAAESAVAEKRRRLLGALEKCDEDLKALKKMIEVVKSAGDNGTDNDNDNDNENKIEVYYTSATEKRGELEASPVAVTVFDEFTRSAFCGYSKPFTTTPNGRPPVLQRKKKPGEEDTINISVLDRIKSETVSAERNYEHLALPLWTSKAMIESVNEVCRDIAWGERREIGRIGLTLQDHICRDLIEEIVKEMGCYCIYLQPPQLPLESCKRSLRF</sequence>
<evidence type="ECO:0000256" key="1">
    <source>
        <dbReference type="SAM" id="MobiDB-lite"/>
    </source>
</evidence>
<dbReference type="KEGG" id="rcu:8275203"/>
<keyword evidence="3" id="KW-1185">Reference proteome</keyword>
<reference evidence="3" key="1">
    <citation type="journal article" date="2010" name="Nat. Biotechnol.">
        <title>Draft genome sequence of the oilseed species Ricinus communis.</title>
        <authorList>
            <person name="Chan A.P."/>
            <person name="Crabtree J."/>
            <person name="Zhao Q."/>
            <person name="Lorenzi H."/>
            <person name="Orvis J."/>
            <person name="Puiu D."/>
            <person name="Melake-Berhan A."/>
            <person name="Jones K.M."/>
            <person name="Redman J."/>
            <person name="Chen G."/>
            <person name="Cahoon E.B."/>
            <person name="Gedil M."/>
            <person name="Stanke M."/>
            <person name="Haas B.J."/>
            <person name="Wortman J.R."/>
            <person name="Fraser-Liggett C.M."/>
            <person name="Ravel J."/>
            <person name="Rabinowicz P.D."/>
        </authorList>
    </citation>
    <scope>NUCLEOTIDE SEQUENCE [LARGE SCALE GENOMIC DNA]</scope>
    <source>
        <strain evidence="3">cv. Hale</strain>
    </source>
</reference>
<feature type="region of interest" description="Disordered" evidence="1">
    <location>
        <begin position="51"/>
        <end position="107"/>
    </location>
</feature>
<dbReference type="PANTHER" id="PTHR37234:SF1">
    <property type="entry name" value="OS03G0319200 PROTEIN"/>
    <property type="match status" value="1"/>
</dbReference>
<dbReference type="AlphaFoldDB" id="B9SCG6"/>
<dbReference type="eggNOG" id="ENOG502QWGU">
    <property type="taxonomic scope" value="Eukaryota"/>
</dbReference>
<dbReference type="PANTHER" id="PTHR37234">
    <property type="entry name" value="OS03G0319200 PROTEIN"/>
    <property type="match status" value="1"/>
</dbReference>
<organism evidence="2 3">
    <name type="scientific">Ricinus communis</name>
    <name type="common">Castor bean</name>
    <dbReference type="NCBI Taxonomy" id="3988"/>
    <lineage>
        <taxon>Eukaryota</taxon>
        <taxon>Viridiplantae</taxon>
        <taxon>Streptophyta</taxon>
        <taxon>Embryophyta</taxon>
        <taxon>Tracheophyta</taxon>
        <taxon>Spermatophyta</taxon>
        <taxon>Magnoliopsida</taxon>
        <taxon>eudicotyledons</taxon>
        <taxon>Gunneridae</taxon>
        <taxon>Pentapetalae</taxon>
        <taxon>rosids</taxon>
        <taxon>fabids</taxon>
        <taxon>Malpighiales</taxon>
        <taxon>Euphorbiaceae</taxon>
        <taxon>Acalyphoideae</taxon>
        <taxon>Acalypheae</taxon>
        <taxon>Ricinus</taxon>
    </lineage>
</organism>
<dbReference type="InParanoid" id="B9SCG6"/>
<dbReference type="OrthoDB" id="780613at2759"/>
<protein>
    <recommendedName>
        <fullName evidence="4">DUF3741 domain-containing protein</fullName>
    </recommendedName>
</protein>
<dbReference type="EMBL" id="EQ973921">
    <property type="protein sequence ID" value="EEF38720.1"/>
    <property type="molecule type" value="Genomic_DNA"/>
</dbReference>
<proteinExistence type="predicted"/>
<dbReference type="STRING" id="3988.B9SCG6"/>
<evidence type="ECO:0000313" key="2">
    <source>
        <dbReference type="EMBL" id="EEF38720.1"/>
    </source>
</evidence>
<feature type="compositionally biased region" description="Low complexity" evidence="1">
    <location>
        <begin position="62"/>
        <end position="77"/>
    </location>
</feature>
<accession>B9SCG6</accession>
<gene>
    <name evidence="2" type="ORF">RCOM_1272620</name>
</gene>
<dbReference type="FunCoup" id="B9SCG6">
    <property type="interactions" value="248"/>
</dbReference>
<name>B9SCG6_RICCO</name>
<dbReference type="Proteomes" id="UP000008311">
    <property type="component" value="Unassembled WGS sequence"/>
</dbReference>